<dbReference type="GO" id="GO:0003824">
    <property type="term" value="F:catalytic activity"/>
    <property type="evidence" value="ECO:0007669"/>
    <property type="project" value="InterPro"/>
</dbReference>
<dbReference type="PANTHER" id="PTHR30212:SF2">
    <property type="entry name" value="PROTEIN YIIM"/>
    <property type="match status" value="1"/>
</dbReference>
<dbReference type="InterPro" id="IPR005302">
    <property type="entry name" value="MoCF_Sase_C"/>
</dbReference>
<reference evidence="2" key="1">
    <citation type="submission" date="2023-07" db="EMBL/GenBank/DDBJ databases">
        <title>Genomic Encyclopedia of Type Strains, Phase IV (KMG-IV): sequencing the most valuable type-strain genomes for metagenomic binning, comparative biology and taxonomic classification.</title>
        <authorList>
            <person name="Goeker M."/>
        </authorList>
    </citation>
    <scope>NUCLEOTIDE SEQUENCE</scope>
    <source>
        <strain evidence="2">DSM 21202</strain>
    </source>
</reference>
<dbReference type="SUPFAM" id="SSF50800">
    <property type="entry name" value="PK beta-barrel domain-like"/>
    <property type="match status" value="1"/>
</dbReference>
<feature type="domain" description="MOSC" evidence="1">
    <location>
        <begin position="13"/>
        <end position="165"/>
    </location>
</feature>
<organism evidence="2 3">
    <name type="scientific">Amorphus orientalis</name>
    <dbReference type="NCBI Taxonomy" id="649198"/>
    <lineage>
        <taxon>Bacteria</taxon>
        <taxon>Pseudomonadati</taxon>
        <taxon>Pseudomonadota</taxon>
        <taxon>Alphaproteobacteria</taxon>
        <taxon>Hyphomicrobiales</taxon>
        <taxon>Amorphaceae</taxon>
        <taxon>Amorphus</taxon>
    </lineage>
</organism>
<dbReference type="EMBL" id="JAUSUL010000001">
    <property type="protein sequence ID" value="MDQ0313743.1"/>
    <property type="molecule type" value="Genomic_DNA"/>
</dbReference>
<dbReference type="GO" id="GO:0030151">
    <property type="term" value="F:molybdenum ion binding"/>
    <property type="evidence" value="ECO:0007669"/>
    <property type="project" value="InterPro"/>
</dbReference>
<dbReference type="InterPro" id="IPR005163">
    <property type="entry name" value="Tri_helical_YiiM-like"/>
</dbReference>
<dbReference type="Proteomes" id="UP001229244">
    <property type="component" value="Unassembled WGS sequence"/>
</dbReference>
<keyword evidence="3" id="KW-1185">Reference proteome</keyword>
<proteinExistence type="predicted"/>
<dbReference type="AlphaFoldDB" id="A0AAE3VKR4"/>
<sequence>MTLRATIELLCVGQVEERWPGRPPSAIAKRPTGDRVKVTASGLALDSQADLSVHGGPEKAIHHYAADHYPAWRSELVRDDLQPGGFGENISTSGLTEDILCIGDILTFGTATVQVSQGRQPCWKLNAHTNEKRMAALFQKTARTGWYYRVLEPGTVKQGDTISLVERLWPEWTVQRVTQARLTRRIGSEAAATLSRLPALSESWRTAFARISEKDLSEDTTARLGGK</sequence>
<evidence type="ECO:0000313" key="3">
    <source>
        <dbReference type="Proteomes" id="UP001229244"/>
    </source>
</evidence>
<name>A0AAE3VKR4_9HYPH</name>
<dbReference type="Pfam" id="PF03475">
    <property type="entry name" value="YiiM_3-alpha"/>
    <property type="match status" value="1"/>
</dbReference>
<evidence type="ECO:0000313" key="2">
    <source>
        <dbReference type="EMBL" id="MDQ0313743.1"/>
    </source>
</evidence>
<dbReference type="PANTHER" id="PTHR30212">
    <property type="entry name" value="PROTEIN YIIM"/>
    <property type="match status" value="1"/>
</dbReference>
<comment type="caution">
    <text evidence="2">The sequence shown here is derived from an EMBL/GenBank/DDBJ whole genome shotgun (WGS) entry which is preliminary data.</text>
</comment>
<dbReference type="Gene3D" id="2.40.33.20">
    <property type="entry name" value="PK beta-barrel domain-like"/>
    <property type="match status" value="1"/>
</dbReference>
<dbReference type="InterPro" id="IPR052353">
    <property type="entry name" value="Benzoxazolinone_Detox_Enz"/>
</dbReference>
<gene>
    <name evidence="2" type="ORF">J2S73_000180</name>
</gene>
<dbReference type="Pfam" id="PF03473">
    <property type="entry name" value="MOSC"/>
    <property type="match status" value="1"/>
</dbReference>
<dbReference type="PROSITE" id="PS51340">
    <property type="entry name" value="MOSC"/>
    <property type="match status" value="1"/>
</dbReference>
<dbReference type="RefSeq" id="WP_306883540.1">
    <property type="nucleotide sequence ID" value="NZ_JAUSUL010000001.1"/>
</dbReference>
<protein>
    <submittedName>
        <fullName evidence="2">MOSC domain-containing protein YiiM</fullName>
    </submittedName>
</protein>
<dbReference type="InterPro" id="IPR011037">
    <property type="entry name" value="Pyrv_Knase-like_insert_dom_sf"/>
</dbReference>
<accession>A0AAE3VKR4</accession>
<evidence type="ECO:0000259" key="1">
    <source>
        <dbReference type="PROSITE" id="PS51340"/>
    </source>
</evidence>
<dbReference type="GO" id="GO:0030170">
    <property type="term" value="F:pyridoxal phosphate binding"/>
    <property type="evidence" value="ECO:0007669"/>
    <property type="project" value="InterPro"/>
</dbReference>